<feature type="transmembrane region" description="Helical" evidence="1">
    <location>
        <begin position="51"/>
        <end position="77"/>
    </location>
</feature>
<organism evidence="2 3">
    <name type="scientific">Parascaris equorum</name>
    <name type="common">Equine roundworm</name>
    <dbReference type="NCBI Taxonomy" id="6256"/>
    <lineage>
        <taxon>Eukaryota</taxon>
        <taxon>Metazoa</taxon>
        <taxon>Ecdysozoa</taxon>
        <taxon>Nematoda</taxon>
        <taxon>Chromadorea</taxon>
        <taxon>Rhabditida</taxon>
        <taxon>Spirurina</taxon>
        <taxon>Ascaridomorpha</taxon>
        <taxon>Ascaridoidea</taxon>
        <taxon>Ascarididae</taxon>
        <taxon>Parascaris</taxon>
    </lineage>
</organism>
<proteinExistence type="predicted"/>
<protein>
    <submittedName>
        <fullName evidence="3">7TM GPCR serpentine receptor class x (Srx) domain-containing protein</fullName>
    </submittedName>
</protein>
<keyword evidence="1" id="KW-0812">Transmembrane</keyword>
<reference evidence="3" key="1">
    <citation type="submission" date="2022-11" db="UniProtKB">
        <authorList>
            <consortium name="WormBaseParasite"/>
        </authorList>
    </citation>
    <scope>IDENTIFICATION</scope>
</reference>
<keyword evidence="2" id="KW-1185">Reference proteome</keyword>
<evidence type="ECO:0000313" key="2">
    <source>
        <dbReference type="Proteomes" id="UP000887564"/>
    </source>
</evidence>
<evidence type="ECO:0000313" key="3">
    <source>
        <dbReference type="WBParaSite" id="PEQ_0000305001-mRNA-1"/>
    </source>
</evidence>
<keyword evidence="1" id="KW-0472">Membrane</keyword>
<name>A0A914R8R8_PAREQ</name>
<feature type="transmembrane region" description="Helical" evidence="1">
    <location>
        <begin position="6"/>
        <end position="30"/>
    </location>
</feature>
<dbReference type="WBParaSite" id="PEQ_0000305001-mRNA-1">
    <property type="protein sequence ID" value="PEQ_0000305001-mRNA-1"/>
    <property type="gene ID" value="PEQ_0000305001"/>
</dbReference>
<dbReference type="Proteomes" id="UP000887564">
    <property type="component" value="Unplaced"/>
</dbReference>
<sequence>MPLPLLVLFTAAASAIILLTILGNLLVLCFKARENTISHKTSDDKKGYVYLMYKASILADFFTIQVTICVISTACFVGHEIRYLAHMTLTLYWRIYRLARKRQRALDRGFLMIFGQNMNFLTNAISQQVKIVTFFLKSYLSAIEVAILK</sequence>
<feature type="transmembrane region" description="Helical" evidence="1">
    <location>
        <begin position="83"/>
        <end position="99"/>
    </location>
</feature>
<dbReference type="AlphaFoldDB" id="A0A914R8R8"/>
<keyword evidence="1" id="KW-1133">Transmembrane helix</keyword>
<accession>A0A914R8R8</accession>
<evidence type="ECO:0000256" key="1">
    <source>
        <dbReference type="SAM" id="Phobius"/>
    </source>
</evidence>